<dbReference type="GO" id="GO:0035861">
    <property type="term" value="C:site of double-strand break"/>
    <property type="evidence" value="ECO:0007669"/>
    <property type="project" value="TreeGrafter"/>
</dbReference>
<evidence type="ECO:0000256" key="4">
    <source>
        <dbReference type="SAM" id="MobiDB-lite"/>
    </source>
</evidence>
<evidence type="ECO:0000259" key="5">
    <source>
        <dbReference type="Pfam" id="PF24340"/>
    </source>
</evidence>
<name>F0UDM8_AJEC8</name>
<dbReference type="GO" id="GO:0005634">
    <property type="term" value="C:nucleus"/>
    <property type="evidence" value="ECO:0007669"/>
    <property type="project" value="UniProtKB-SubCell"/>
</dbReference>
<feature type="compositionally biased region" description="Polar residues" evidence="4">
    <location>
        <begin position="69"/>
        <end position="84"/>
    </location>
</feature>
<dbReference type="OMA" id="FMIQMKS"/>
<evidence type="ECO:0000313" key="9">
    <source>
        <dbReference type="Proteomes" id="UP000008142"/>
    </source>
</evidence>
<dbReference type="InterPro" id="IPR056222">
    <property type="entry name" value="PH_23"/>
</dbReference>
<dbReference type="STRING" id="544711.F0UDM8"/>
<dbReference type="OrthoDB" id="5408934at2759"/>
<evidence type="ECO:0000313" key="8">
    <source>
        <dbReference type="EMBL" id="EGC43559.1"/>
    </source>
</evidence>
<dbReference type="InterPro" id="IPR056223">
    <property type="entry name" value="PH_24"/>
</dbReference>
<reference evidence="9" key="1">
    <citation type="submission" date="2008-07" db="EMBL/GenBank/DDBJ databases">
        <title>Annotation of Ajellomyces capsulatus strain H88.</title>
        <authorList>
            <person name="Champion M."/>
            <person name="Cuomo C."/>
            <person name="Ma L.-J."/>
            <person name="Henn M.R."/>
            <person name="Sil A."/>
            <person name="Goldman B."/>
            <person name="Young S.K."/>
            <person name="Kodira C.D."/>
            <person name="Zeng Q."/>
            <person name="Koehrsen M."/>
            <person name="Alvarado L."/>
            <person name="Berlin A."/>
            <person name="Borenstein D."/>
            <person name="Chen Z."/>
            <person name="Engels R."/>
            <person name="Freedman E."/>
            <person name="Gellesch M."/>
            <person name="Goldberg J."/>
            <person name="Griggs A."/>
            <person name="Gujja S."/>
            <person name="Heiman D."/>
            <person name="Hepburn T."/>
            <person name="Howarth C."/>
            <person name="Jen D."/>
            <person name="Larson L."/>
            <person name="Lewis B."/>
            <person name="Mehta T."/>
            <person name="Park D."/>
            <person name="Pearson M."/>
            <person name="Roberts A."/>
            <person name="Saif S."/>
            <person name="Shea T."/>
            <person name="Shenoy N."/>
            <person name="Sisk P."/>
            <person name="Stolte C."/>
            <person name="Sykes S."/>
            <person name="Walk T."/>
            <person name="White J."/>
            <person name="Yandava C."/>
            <person name="Klein B."/>
            <person name="McEwen J.G."/>
            <person name="Puccia R."/>
            <person name="Goldman G.H."/>
            <person name="Felipe M.S."/>
            <person name="Nino-Vega G."/>
            <person name="San-Blas G."/>
            <person name="Taylor J."/>
            <person name="Mendoza L."/>
            <person name="Galagan J."/>
            <person name="Nusbaum C."/>
            <person name="Birren B."/>
        </authorList>
    </citation>
    <scope>NUCLEOTIDE SEQUENCE [LARGE SCALE GENOMIC DNA]</scope>
    <source>
        <strain evidence="9">H88</strain>
    </source>
</reference>
<evidence type="ECO:0000256" key="1">
    <source>
        <dbReference type="ARBA" id="ARBA00004123"/>
    </source>
</evidence>
<organism evidence="9">
    <name type="scientific">Ajellomyces capsulatus (strain H88)</name>
    <name type="common">Darling's disease fungus</name>
    <name type="synonym">Histoplasma capsulatum</name>
    <dbReference type="NCBI Taxonomy" id="544711"/>
    <lineage>
        <taxon>Eukaryota</taxon>
        <taxon>Fungi</taxon>
        <taxon>Dikarya</taxon>
        <taxon>Ascomycota</taxon>
        <taxon>Pezizomycotina</taxon>
        <taxon>Eurotiomycetes</taxon>
        <taxon>Eurotiomycetidae</taxon>
        <taxon>Onygenales</taxon>
        <taxon>Ajellomycetaceae</taxon>
        <taxon>Histoplasma</taxon>
    </lineage>
</organism>
<proteinExistence type="predicted"/>
<feature type="domain" description="PH" evidence="6">
    <location>
        <begin position="812"/>
        <end position="953"/>
    </location>
</feature>
<feature type="compositionally biased region" description="Basic and acidic residues" evidence="4">
    <location>
        <begin position="141"/>
        <end position="161"/>
    </location>
</feature>
<keyword evidence="3" id="KW-0539">Nucleus</keyword>
<dbReference type="PANTHER" id="PTHR23196:SF1">
    <property type="entry name" value="PAX-INTERACTING PROTEIN 1"/>
    <property type="match status" value="1"/>
</dbReference>
<feature type="compositionally biased region" description="Basic and acidic residues" evidence="4">
    <location>
        <begin position="91"/>
        <end position="101"/>
    </location>
</feature>
<feature type="compositionally biased region" description="Low complexity" evidence="4">
    <location>
        <begin position="1251"/>
        <end position="1274"/>
    </location>
</feature>
<feature type="compositionally biased region" description="Polar residues" evidence="4">
    <location>
        <begin position="367"/>
        <end position="376"/>
    </location>
</feature>
<evidence type="ECO:0008006" key="10">
    <source>
        <dbReference type="Google" id="ProtNLM"/>
    </source>
</evidence>
<dbReference type="PANTHER" id="PTHR23196">
    <property type="entry name" value="PAX TRANSCRIPTION ACTIVATION DOMAIN INTERACTING PROTEIN"/>
    <property type="match status" value="1"/>
</dbReference>
<evidence type="ECO:0000259" key="7">
    <source>
        <dbReference type="Pfam" id="PF24345"/>
    </source>
</evidence>
<gene>
    <name evidence="8" type="ORF">HCEG_02774</name>
</gene>
<dbReference type="Proteomes" id="UP000008142">
    <property type="component" value="Unassembled WGS sequence"/>
</dbReference>
<feature type="compositionally biased region" description="Polar residues" evidence="4">
    <location>
        <begin position="1348"/>
        <end position="1364"/>
    </location>
</feature>
<feature type="compositionally biased region" description="Low complexity" evidence="4">
    <location>
        <begin position="223"/>
        <end position="232"/>
    </location>
</feature>
<dbReference type="Pfam" id="PF24340">
    <property type="entry name" value="DH_2"/>
    <property type="match status" value="1"/>
</dbReference>
<evidence type="ECO:0000256" key="2">
    <source>
        <dbReference type="ARBA" id="ARBA00022763"/>
    </source>
</evidence>
<dbReference type="InterPro" id="IPR056416">
    <property type="entry name" value="DH_2_fung"/>
</dbReference>
<dbReference type="HOGENOM" id="CLU_001976_0_0_1"/>
<comment type="subcellular location">
    <subcellularLocation>
        <location evidence="1">Nucleus</location>
    </subcellularLocation>
</comment>
<feature type="region of interest" description="Disordered" evidence="4">
    <location>
        <begin position="1016"/>
        <end position="1364"/>
    </location>
</feature>
<dbReference type="VEuPathDB" id="FungiDB:I7I53_10155"/>
<accession>F0UDM8</accession>
<dbReference type="Pfam" id="PF24345">
    <property type="entry name" value="PH_24"/>
    <property type="match status" value="1"/>
</dbReference>
<feature type="compositionally biased region" description="Basic and acidic residues" evidence="4">
    <location>
        <begin position="234"/>
        <end position="251"/>
    </location>
</feature>
<feature type="domain" description="PH" evidence="7">
    <location>
        <begin position="1364"/>
        <end position="1503"/>
    </location>
</feature>
<feature type="compositionally biased region" description="Polar residues" evidence="4">
    <location>
        <begin position="461"/>
        <end position="473"/>
    </location>
</feature>
<feature type="compositionally biased region" description="Acidic residues" evidence="4">
    <location>
        <begin position="1308"/>
        <end position="1319"/>
    </location>
</feature>
<feature type="compositionally biased region" description="Polar residues" evidence="4">
    <location>
        <begin position="1099"/>
        <end position="1109"/>
    </location>
</feature>
<dbReference type="Pfam" id="PF24344">
    <property type="entry name" value="PH_23"/>
    <property type="match status" value="1"/>
</dbReference>
<evidence type="ECO:0000259" key="6">
    <source>
        <dbReference type="Pfam" id="PF24344"/>
    </source>
</evidence>
<dbReference type="GO" id="GO:0006974">
    <property type="term" value="P:DNA damage response"/>
    <property type="evidence" value="ECO:0007669"/>
    <property type="project" value="UniProtKB-KW"/>
</dbReference>
<feature type="region of interest" description="Disordered" evidence="4">
    <location>
        <begin position="967"/>
        <end position="995"/>
    </location>
</feature>
<dbReference type="InterPro" id="IPR051579">
    <property type="entry name" value="DDR_Transcriptional_Reg"/>
</dbReference>
<feature type="compositionally biased region" description="Low complexity" evidence="4">
    <location>
        <begin position="1168"/>
        <end position="1181"/>
    </location>
</feature>
<feature type="domain" description="DBL homology" evidence="5">
    <location>
        <begin position="590"/>
        <end position="798"/>
    </location>
</feature>
<feature type="compositionally biased region" description="Basic residues" evidence="4">
    <location>
        <begin position="377"/>
        <end position="390"/>
    </location>
</feature>
<feature type="compositionally biased region" description="Pro residues" evidence="4">
    <location>
        <begin position="1239"/>
        <end position="1250"/>
    </location>
</feature>
<dbReference type="EMBL" id="DS990637">
    <property type="protein sequence ID" value="EGC43559.1"/>
    <property type="molecule type" value="Genomic_DNA"/>
</dbReference>
<feature type="compositionally biased region" description="Polar residues" evidence="4">
    <location>
        <begin position="497"/>
        <end position="525"/>
    </location>
</feature>
<feature type="compositionally biased region" description="Basic and acidic residues" evidence="4">
    <location>
        <begin position="526"/>
        <end position="540"/>
    </location>
</feature>
<feature type="region of interest" description="Disordered" evidence="4">
    <location>
        <begin position="1"/>
        <end position="445"/>
    </location>
</feature>
<feature type="compositionally biased region" description="Polar residues" evidence="4">
    <location>
        <begin position="1187"/>
        <end position="1196"/>
    </location>
</feature>
<feature type="compositionally biased region" description="Basic and acidic residues" evidence="4">
    <location>
        <begin position="294"/>
        <end position="307"/>
    </location>
</feature>
<feature type="compositionally biased region" description="Basic and acidic residues" evidence="4">
    <location>
        <begin position="1217"/>
        <end position="1231"/>
    </location>
</feature>
<protein>
    <recommendedName>
        <fullName evidence="10">SRm160/300 splicing coactivator</fullName>
    </recommendedName>
</protein>
<evidence type="ECO:0000256" key="3">
    <source>
        <dbReference type="ARBA" id="ARBA00023242"/>
    </source>
</evidence>
<feature type="region of interest" description="Disordered" evidence="4">
    <location>
        <begin position="461"/>
        <end position="553"/>
    </location>
</feature>
<feature type="compositionally biased region" description="Polar residues" evidence="4">
    <location>
        <begin position="1283"/>
        <end position="1295"/>
    </location>
</feature>
<sequence>MHQTGLVMPTPPRRPSNRGRAKSTPHNGKPLDIGQPLGVHDINSVREKVRRWQQQGGGVITENDVGPESDSSPESRTGKQNSPTTKKHSRTKEGSKNKENNVQRARSNSTPRKRVISDEHWRKNRSPPASLPQKVTHKRRTDVFDRYGKSTSTTKEKEKTCGHSGGTNPSSNPLPSDGIRVYATSVSSSRRSERPKSRHTCGSQSILETEVESSVGDQTSAFKTQQQSQPTKQKGHDYGARDVHLRKRPGDDEWSTEPSEVIELSEQENRSRRQTHKLPPRTLRPPKGGIFNHVIDESKKIFGKHEPSSSPVPAPRNHGSNVEAWLSSTPDPFTEDEDLLVQVPLPLDSRSRRKDPSQSDYVDDSGSFRSSLQAKNTKGRRGSKGNKRNSKSPPSTEGWTGPHDGTIPHNEQLSEISGDTRESSPPTLRRTGARKRPNSFTEAGKMSTLQESLDEALQGSNLDLRSSDGSEVSISDRPPPLTLRRPFPGTGAHRLSTIMSVDTLSTRTETACQNEQPTDLRANTQTDHDGQLESEARDQFDPNSLPGPKNGLKRRLTTHADLISVLSIPGDGSRSIRSARSIRTNRSRLATATIDDIMQEFSSDEAKYMRELRTLVGGVIPVLLTSVLSKSDSAIAAGLFRPSGNPRDDENFTRPIVDMGISLERLNSLHKRAPLNNPEALLSWAQGAQKVYRDYLKAWRLGFQDVIVNLAPPDDDPSNQINPETQSLYAGMAQDEDGDVVNGDGEKVDVAFLLKRPLVRLKYLSKTFKGINYVRTSPNAEEMAMVYQSLVTDARRRSNEERARLEDDMAAAIDATRARNPRNLAVLADIAIHKTRRVRARDFFNLSLLHSTGQQIDCRAELLLRDNPPNETPGGDLLICEVDDTGRWLLFPPIDRGRASARNGDGRGEIIIMIRGVPGEEKDWKELITFKTDDEQIGFEWVQMIGLSPVPPKIDRSMSFINRVKARNRPTRVRQEGSELSTVSEKRSPSPTEMDVPIGEQATVVSLVTGRKAHIGSDTEISRQSLGFSRDTYSPKEPLSVPHSRKESENISPHTPTKPRESVARPRSLNEAMDMAGGVSPTNLRRSKAKRRPNYGDLSMSSPPSNGTRTPEKERGVSDLPFAGPKSPETKSTYPQETGLAGLPIKRGSSPEISSPKPQLGRPLGRRSLSPVPSLELPLIPKIRKGSPQSSLATSSPKEETPAPSITTNKVRRSPAKRSEGLDEDILRRDLTVYTEDVPLPPPHSSPSPTVPRHSTPVLSPTSRRNNQNRRSSSPLKHEYEPSTATESPDSSDTSTIEHHEINSSSETSDEELEGDDNETPLPPVGARQLCNILQPSEPPTDPEGTLGPSNSASQSPCKSIPLQPSKSAQSIAFIFSWNEKGTWEALYPDECSIVITPGLIEAYEMNFEHLQRVGPHEEDTDSGIPSEKPLIALELTPLVPIRRGTALDISIRSPPTTKSQITTGSNIMFRSRNPEECEKLYGLINHSRINNPTYIALQNARGPYSVQPTSLARQNSNRRSRFGGWFNWSSSSYRASSAPAPSVAGVTDSSVGTMSSAFSALKKFGAGSKMFSIARSTITSRTGSQRGSLYSTSTRSGSIFPNSPFETGYDLAKNAAGGIGLSNAKIRLYARESASKWRDMGAARLTILHAPSGPSRPGTAGTNRVDAGISPADFGNMEPMTPDGLPSAVPAQVAPAAPVSSARRDEKRILIRGKTKGEVLLDVCLGESNFERVARTGIAVSVWERYDGVAKEGGVVSGNFKVYMIQMKSEAETAYTFGLVGKLRY</sequence>
<keyword evidence="2" id="KW-0227">DNA damage</keyword>